<keyword evidence="2" id="KW-0274">FAD</keyword>
<dbReference type="GO" id="GO:0050661">
    <property type="term" value="F:NADP binding"/>
    <property type="evidence" value="ECO:0007669"/>
    <property type="project" value="InterPro"/>
</dbReference>
<dbReference type="InterPro" id="IPR020946">
    <property type="entry name" value="Flavin_mOase-like"/>
</dbReference>
<comment type="caution">
    <text evidence="4">The sequence shown here is derived from an EMBL/GenBank/DDBJ whole genome shotgun (WGS) entry which is preliminary data.</text>
</comment>
<evidence type="ECO:0000313" key="5">
    <source>
        <dbReference type="Proteomes" id="UP000028702"/>
    </source>
</evidence>
<keyword evidence="3" id="KW-0560">Oxidoreductase</keyword>
<dbReference type="Pfam" id="PF00743">
    <property type="entry name" value="FMO-like"/>
    <property type="match status" value="1"/>
</dbReference>
<keyword evidence="1" id="KW-0285">Flavoprotein</keyword>
<proteinExistence type="predicted"/>
<sequence>MAMTDAREKQRSVAIIGAGMSGICTAIKLKEAGITDFTIYEKASEIGGTWRENTYPGCSCDVPLHMYQFSFDMRPDWERKFVFSADIKAYLESVVDKYGLRNHIRFNSEIQSCRFDERSGRWHIGCADGSAHEADVVAAGTGQLHRPRWPGIKGEGSFEGAHWHSAEWNHEYDLKGKRVAVIGNGASAIQFVPEVAKEAREVTVFQRSASWVLPRPQREFYGWERALYKAFPWLINVQRWKIYWFGELLFRAFHTSGDKIKDMAIEEMELYVSDPEKKAKLTPDYEPGCKRVLFANDWWPAMGKDHVHVVTEGIEEICPSGIKTKDGALHEVDAIIYGTGFDTTNFLGPMEVTGLAGRELKKEWKDGAEAHYGMTVTGFPNFFLLYGPNTNLGHNSIIFMIECQANYIRQCVEKLREDDLLYMDVKPKAQALWNEKVQSDNANSVFASGCTSWYKTDAGKVTNNWANYTFKYWWWTRRPDFAEFTLRERPGKNEGDREPAGAPVAAQ</sequence>
<dbReference type="Gene3D" id="3.50.50.60">
    <property type="entry name" value="FAD/NAD(P)-binding domain"/>
    <property type="match status" value="2"/>
</dbReference>
<keyword evidence="4" id="KW-0503">Monooxygenase</keyword>
<keyword evidence="5" id="KW-1185">Reference proteome</keyword>
<name>A0A081BA39_9HYPH</name>
<dbReference type="GO" id="GO:0004499">
    <property type="term" value="F:N,N-dimethylaniline monooxygenase activity"/>
    <property type="evidence" value="ECO:0007669"/>
    <property type="project" value="InterPro"/>
</dbReference>
<protein>
    <submittedName>
        <fullName evidence="4">Putative flavin-binding monooxygenase</fullName>
    </submittedName>
</protein>
<dbReference type="EMBL" id="BBIO01000006">
    <property type="protein sequence ID" value="GAK44907.1"/>
    <property type="molecule type" value="Genomic_DNA"/>
</dbReference>
<dbReference type="AlphaFoldDB" id="A0A081BA39"/>
<dbReference type="PANTHER" id="PTHR42877:SF4">
    <property type="entry name" value="FAD_NAD(P)-BINDING DOMAIN-CONTAINING PROTEIN-RELATED"/>
    <property type="match status" value="1"/>
</dbReference>
<accession>A0A081BA39</accession>
<dbReference type="PRINTS" id="PR00469">
    <property type="entry name" value="PNDRDTASEII"/>
</dbReference>
<dbReference type="Proteomes" id="UP000028702">
    <property type="component" value="Unassembled WGS sequence"/>
</dbReference>
<evidence type="ECO:0000313" key="4">
    <source>
        <dbReference type="EMBL" id="GAK44907.1"/>
    </source>
</evidence>
<evidence type="ECO:0000256" key="2">
    <source>
        <dbReference type="ARBA" id="ARBA00022827"/>
    </source>
</evidence>
<gene>
    <name evidence="4" type="ORF">M2A_1406</name>
</gene>
<dbReference type="STRING" id="1333998.M2A_1406"/>
<dbReference type="SUPFAM" id="SSF51905">
    <property type="entry name" value="FAD/NAD(P)-binding domain"/>
    <property type="match status" value="1"/>
</dbReference>
<evidence type="ECO:0000256" key="1">
    <source>
        <dbReference type="ARBA" id="ARBA00022630"/>
    </source>
</evidence>
<dbReference type="eggNOG" id="COG2072">
    <property type="taxonomic scope" value="Bacteria"/>
</dbReference>
<dbReference type="InterPro" id="IPR036188">
    <property type="entry name" value="FAD/NAD-bd_sf"/>
</dbReference>
<dbReference type="InterPro" id="IPR051209">
    <property type="entry name" value="FAD-bind_Monooxygenase_sf"/>
</dbReference>
<dbReference type="RefSeq" id="WP_045445037.1">
    <property type="nucleotide sequence ID" value="NZ_BBIO01000006.1"/>
</dbReference>
<dbReference type="PANTHER" id="PTHR42877">
    <property type="entry name" value="L-ORNITHINE N(5)-MONOOXYGENASE-RELATED"/>
    <property type="match status" value="1"/>
</dbReference>
<evidence type="ECO:0000256" key="3">
    <source>
        <dbReference type="ARBA" id="ARBA00023002"/>
    </source>
</evidence>
<organism evidence="4 5">
    <name type="scientific">Tepidicaulis marinus</name>
    <dbReference type="NCBI Taxonomy" id="1333998"/>
    <lineage>
        <taxon>Bacteria</taxon>
        <taxon>Pseudomonadati</taxon>
        <taxon>Pseudomonadota</taxon>
        <taxon>Alphaproteobacteria</taxon>
        <taxon>Hyphomicrobiales</taxon>
        <taxon>Parvibaculaceae</taxon>
        <taxon>Tepidicaulis</taxon>
    </lineage>
</organism>
<reference evidence="4 5" key="1">
    <citation type="submission" date="2014-07" db="EMBL/GenBank/DDBJ databases">
        <title>Tepidicaulis marinum gen. nov., sp. nov., a novel marine bacterium denitrifying nitrate to nitrous oxide strictly under microaerobic conditions.</title>
        <authorList>
            <person name="Takeuchi M."/>
            <person name="Yamagishi T."/>
            <person name="Kamagata Y."/>
            <person name="Oshima K."/>
            <person name="Hattori M."/>
            <person name="Katayama T."/>
            <person name="Hanada S."/>
            <person name="Tamaki H."/>
            <person name="Marumo K."/>
            <person name="Maeda H."/>
            <person name="Nedachi M."/>
            <person name="Iwasaki W."/>
            <person name="Suwa Y."/>
            <person name="Sakata S."/>
        </authorList>
    </citation>
    <scope>NUCLEOTIDE SEQUENCE [LARGE SCALE GENOMIC DNA]</scope>
    <source>
        <strain evidence="4 5">MA2</strain>
    </source>
</reference>
<dbReference type="GO" id="GO:0050660">
    <property type="term" value="F:flavin adenine dinucleotide binding"/>
    <property type="evidence" value="ECO:0007669"/>
    <property type="project" value="InterPro"/>
</dbReference>